<dbReference type="InterPro" id="IPR011795">
    <property type="entry name" value="MerP"/>
</dbReference>
<dbReference type="PATRIC" id="fig|504832.7.peg.3751"/>
<dbReference type="GO" id="GO:0042597">
    <property type="term" value="C:periplasmic space"/>
    <property type="evidence" value="ECO:0007669"/>
    <property type="project" value="UniProtKB-SubCell"/>
</dbReference>
<dbReference type="InterPro" id="IPR017969">
    <property type="entry name" value="Heavy-metal-associated_CS"/>
</dbReference>
<dbReference type="PRINTS" id="PR00946">
    <property type="entry name" value="HGSCAVENGER"/>
</dbReference>
<evidence type="ECO:0000256" key="7">
    <source>
        <dbReference type="ARBA" id="ARBA00022764"/>
    </source>
</evidence>
<comment type="similarity">
    <text evidence="2">Belongs to the MerP family.</text>
</comment>
<dbReference type="CDD" id="cd00371">
    <property type="entry name" value="HMA"/>
    <property type="match status" value="1"/>
</dbReference>
<keyword evidence="7 10" id="KW-0574">Periplasm</keyword>
<dbReference type="eggNOG" id="COG2608">
    <property type="taxonomic scope" value="Bacteria"/>
</dbReference>
<dbReference type="PROSITE" id="PS01047">
    <property type="entry name" value="HMA_1"/>
    <property type="match status" value="1"/>
</dbReference>
<dbReference type="KEGG" id="oca:OCAR_7767"/>
<feature type="signal peptide" evidence="11">
    <location>
        <begin position="1"/>
        <end position="22"/>
    </location>
</feature>
<keyword evidence="4 10" id="KW-0475">Mercuric resistance</keyword>
<comment type="subunit">
    <text evidence="3">Monomer.</text>
</comment>
<dbReference type="GO" id="GO:0015097">
    <property type="term" value="F:mercury ion transmembrane transporter activity"/>
    <property type="evidence" value="ECO:0007669"/>
    <property type="project" value="UniProtKB-UniRule"/>
</dbReference>
<gene>
    <name evidence="10 13" type="primary">merP</name>
    <name evidence="13" type="ordered locus">OCA5_pOC16700480</name>
</gene>
<keyword evidence="5 10" id="KW-0479">Metal-binding</keyword>
<dbReference type="InterPro" id="IPR036163">
    <property type="entry name" value="HMA_dom_sf"/>
</dbReference>
<dbReference type="InterPro" id="IPR001802">
    <property type="entry name" value="MerP/CopZ"/>
</dbReference>
<accession>B6JKB8</accession>
<evidence type="ECO:0000256" key="9">
    <source>
        <dbReference type="ARBA" id="ARBA00045344"/>
    </source>
</evidence>
<dbReference type="NCBIfam" id="TIGR02052">
    <property type="entry name" value="MerP"/>
    <property type="match status" value="1"/>
</dbReference>
<dbReference type="GO" id="GO:0045340">
    <property type="term" value="F:mercury ion binding"/>
    <property type="evidence" value="ECO:0007669"/>
    <property type="project" value="UniProtKB-UniRule"/>
</dbReference>
<feature type="chain" id="PRO_5002844705" description="Periplasmic mercury ion-binding protein" evidence="11">
    <location>
        <begin position="23"/>
        <end position="94"/>
    </location>
</feature>
<evidence type="ECO:0000256" key="4">
    <source>
        <dbReference type="ARBA" id="ARBA00022466"/>
    </source>
</evidence>
<evidence type="ECO:0000256" key="8">
    <source>
        <dbReference type="ARBA" id="ARBA00022914"/>
    </source>
</evidence>
<dbReference type="InterPro" id="IPR006121">
    <property type="entry name" value="HMA_dom"/>
</dbReference>
<dbReference type="PROSITE" id="PS50846">
    <property type="entry name" value="HMA_2"/>
    <property type="match status" value="1"/>
</dbReference>
<dbReference type="OrthoDB" id="7205933at2"/>
<evidence type="ECO:0000256" key="3">
    <source>
        <dbReference type="ARBA" id="ARBA00011245"/>
    </source>
</evidence>
<dbReference type="Pfam" id="PF00403">
    <property type="entry name" value="HMA"/>
    <property type="match status" value="1"/>
</dbReference>
<comment type="function">
    <text evidence="9 10">Involved in mercury resistance. Acts as a mercury scavenger that specifically binds to a mercuric ion in the periplasm and probably passes it to the cytoplasmic mercuric reductase MerA via the mercuric transport protein MerT.</text>
</comment>
<keyword evidence="6 11" id="KW-0732">Signal</keyword>
<name>B6JKB8_AFIC5</name>
<geneLocation type="plasmid" evidence="13 14">
    <name>pOC167</name>
</geneLocation>
<evidence type="ECO:0000256" key="1">
    <source>
        <dbReference type="ARBA" id="ARBA00004418"/>
    </source>
</evidence>
<keyword evidence="13" id="KW-0614">Plasmid</keyword>
<dbReference type="SUPFAM" id="SSF55008">
    <property type="entry name" value="HMA, heavy metal-associated domain"/>
    <property type="match status" value="1"/>
</dbReference>
<keyword evidence="14" id="KW-1185">Reference proteome</keyword>
<comment type="subcellular location">
    <subcellularLocation>
        <location evidence="1 10">Periplasm</location>
    </subcellularLocation>
</comment>
<evidence type="ECO:0000256" key="6">
    <source>
        <dbReference type="ARBA" id="ARBA00022729"/>
    </source>
</evidence>
<evidence type="ECO:0000313" key="13">
    <source>
        <dbReference type="EMBL" id="AEI08246.1"/>
    </source>
</evidence>
<proteinExistence type="inferred from homology"/>
<evidence type="ECO:0000256" key="11">
    <source>
        <dbReference type="SAM" id="SignalP"/>
    </source>
</evidence>
<reference evidence="13 14" key="1">
    <citation type="journal article" date="2011" name="J. Bacteriol.">
        <title>Complete genome sequences of the chemolithoautotrophic Oligotropha carboxidovorans strains OM4 and OM5.</title>
        <authorList>
            <person name="Volland S."/>
            <person name="Rachinger M."/>
            <person name="Strittmatter A."/>
            <person name="Daniel R."/>
            <person name="Gottschalk G."/>
            <person name="Meyer O."/>
        </authorList>
    </citation>
    <scope>NUCLEOTIDE SEQUENCE [LARGE SCALE GENOMIC DNA]</scope>
    <source>
        <strain evidence="14">ATCC 49405 / DSM 1227 / KCTC 32145 / OM5</strain>
        <plasmid evidence="13">pOC167</plasmid>
    </source>
</reference>
<feature type="domain" description="HMA" evidence="12">
    <location>
        <begin position="25"/>
        <end position="91"/>
    </location>
</feature>
<protein>
    <recommendedName>
        <fullName evidence="10">Periplasmic mercury ion-binding protein</fullName>
    </recommendedName>
</protein>
<dbReference type="HOGENOM" id="CLU_134973_2_1_5"/>
<sequence length="94" mass="10061">MTKFPTSLALGLLIVSSGGAMAEQRTVTLVVDNMYCEACPYMVKKTIEKVSGVSKVTVSFKEKTAVVVFDDARVEVKDLTNATTGAGFPSVPKR</sequence>
<dbReference type="Gene3D" id="3.30.70.100">
    <property type="match status" value="1"/>
</dbReference>
<dbReference type="KEGG" id="ocg:OCA5_pOC16700480"/>
<keyword evidence="8 10" id="KW-0476">Mercury</keyword>
<dbReference type="EMBL" id="CP002828">
    <property type="protein sequence ID" value="AEI08246.1"/>
    <property type="molecule type" value="Genomic_DNA"/>
</dbReference>
<dbReference type="Proteomes" id="UP000007730">
    <property type="component" value="Plasmid pOC167"/>
</dbReference>
<evidence type="ECO:0000256" key="10">
    <source>
        <dbReference type="RuleBase" id="RU361212"/>
    </source>
</evidence>
<organism evidence="13 14">
    <name type="scientific">Afipia carboxidovorans (strain ATCC 49405 / DSM 1227 / KCTC 32145 / OM5)</name>
    <name type="common">Oligotropha carboxidovorans</name>
    <dbReference type="NCBI Taxonomy" id="504832"/>
    <lineage>
        <taxon>Bacteria</taxon>
        <taxon>Pseudomonadati</taxon>
        <taxon>Pseudomonadota</taxon>
        <taxon>Alphaproteobacteria</taxon>
        <taxon>Hyphomicrobiales</taxon>
        <taxon>Nitrobacteraceae</taxon>
        <taxon>Afipia</taxon>
    </lineage>
</organism>
<evidence type="ECO:0000313" key="14">
    <source>
        <dbReference type="Proteomes" id="UP000007730"/>
    </source>
</evidence>
<evidence type="ECO:0000259" key="12">
    <source>
        <dbReference type="PROSITE" id="PS50846"/>
    </source>
</evidence>
<dbReference type="AlphaFoldDB" id="B6JKB8"/>
<dbReference type="RefSeq" id="WP_012564885.1">
    <property type="nucleotide sequence ID" value="NC_011386.1"/>
</dbReference>
<evidence type="ECO:0000256" key="5">
    <source>
        <dbReference type="ARBA" id="ARBA00022723"/>
    </source>
</evidence>
<evidence type="ECO:0000256" key="2">
    <source>
        <dbReference type="ARBA" id="ARBA00005938"/>
    </source>
</evidence>